<evidence type="ECO:0000313" key="2">
    <source>
        <dbReference type="Proteomes" id="UP001148786"/>
    </source>
</evidence>
<evidence type="ECO:0008006" key="3">
    <source>
        <dbReference type="Google" id="ProtNLM"/>
    </source>
</evidence>
<proteinExistence type="predicted"/>
<gene>
    <name evidence="1" type="ORF">NLJ89_g2061</name>
</gene>
<sequence length="386" mass="42751">MPIVSAMKDLRRFSWNNLAIDVQINVMRFLSVPSIFLLRKLCTASYKASLARSIWTSAIQIDMEYHHIPSFTFPLSSLDRLVLERLAMSPYLFDRLLTGPQNAIPPRHIQILVNQLDETTLAKMSIASLVKGYGSMHLVPGGRFLVTSSQVIMKNDELKTLLQLWDIGVRGHGSRNKIIVSLLLESEEEVPISLAPSLVGNDFYVICDEPGVAIKAYKVANLTSSPTITLLNTFETQVGGRDVESTSLVVSANRVACILGDNYLAIWDFEANTSTILATDLELTSEVSMYLYPHCLQMYGNSLFLTHAGKLFVWNIPELGAAGDSEHGHQPVVVFANLVPDDEEASDEPSVRMIPQSPSSYALSRQLPSTLLSAPKRDSIAFRIIK</sequence>
<dbReference type="Proteomes" id="UP001148786">
    <property type="component" value="Unassembled WGS sequence"/>
</dbReference>
<protein>
    <recommendedName>
        <fullName evidence="3">F-box domain-containing protein</fullName>
    </recommendedName>
</protein>
<dbReference type="SUPFAM" id="SSF101908">
    <property type="entry name" value="Putative isomerase YbhE"/>
    <property type="match status" value="1"/>
</dbReference>
<evidence type="ECO:0000313" key="1">
    <source>
        <dbReference type="EMBL" id="KAJ3514968.1"/>
    </source>
</evidence>
<dbReference type="AlphaFoldDB" id="A0A9W8K7C6"/>
<organism evidence="1 2">
    <name type="scientific">Agrocybe chaxingu</name>
    <dbReference type="NCBI Taxonomy" id="84603"/>
    <lineage>
        <taxon>Eukaryota</taxon>
        <taxon>Fungi</taxon>
        <taxon>Dikarya</taxon>
        <taxon>Basidiomycota</taxon>
        <taxon>Agaricomycotina</taxon>
        <taxon>Agaricomycetes</taxon>
        <taxon>Agaricomycetidae</taxon>
        <taxon>Agaricales</taxon>
        <taxon>Agaricineae</taxon>
        <taxon>Strophariaceae</taxon>
        <taxon>Agrocybe</taxon>
    </lineage>
</organism>
<dbReference type="OrthoDB" id="2688364at2759"/>
<keyword evidence="2" id="KW-1185">Reference proteome</keyword>
<comment type="caution">
    <text evidence="1">The sequence shown here is derived from an EMBL/GenBank/DDBJ whole genome shotgun (WGS) entry which is preliminary data.</text>
</comment>
<dbReference type="EMBL" id="JANKHO010000119">
    <property type="protein sequence ID" value="KAJ3514968.1"/>
    <property type="molecule type" value="Genomic_DNA"/>
</dbReference>
<reference evidence="1" key="1">
    <citation type="submission" date="2022-07" db="EMBL/GenBank/DDBJ databases">
        <title>Genome Sequence of Agrocybe chaxingu.</title>
        <authorList>
            <person name="Buettner E."/>
        </authorList>
    </citation>
    <scope>NUCLEOTIDE SEQUENCE</scope>
    <source>
        <strain evidence="1">MP-N11</strain>
    </source>
</reference>
<name>A0A9W8K7C6_9AGAR</name>
<accession>A0A9W8K7C6</accession>